<keyword evidence="1" id="KW-0472">Membrane</keyword>
<dbReference type="CDD" id="cd03394">
    <property type="entry name" value="PAP2_like_5"/>
    <property type="match status" value="1"/>
</dbReference>
<organism evidence="3 4">
    <name type="scientific">Candidatus Cryptobacteroides gallistercoris</name>
    <dbReference type="NCBI Taxonomy" id="2840765"/>
    <lineage>
        <taxon>Bacteria</taxon>
        <taxon>Pseudomonadati</taxon>
        <taxon>Bacteroidota</taxon>
        <taxon>Bacteroidia</taxon>
        <taxon>Bacteroidales</taxon>
        <taxon>Candidatus Cryptobacteroides</taxon>
    </lineage>
</organism>
<dbReference type="InterPro" id="IPR036938">
    <property type="entry name" value="PAP2/HPO_sf"/>
</dbReference>
<feature type="transmembrane region" description="Helical" evidence="1">
    <location>
        <begin position="168"/>
        <end position="187"/>
    </location>
</feature>
<reference evidence="3" key="2">
    <citation type="journal article" date="2021" name="PeerJ">
        <title>Extensive microbial diversity within the chicken gut microbiome revealed by metagenomics and culture.</title>
        <authorList>
            <person name="Gilroy R."/>
            <person name="Ravi A."/>
            <person name="Getino M."/>
            <person name="Pursley I."/>
            <person name="Horton D.L."/>
            <person name="Alikhan N.F."/>
            <person name="Baker D."/>
            <person name="Gharbi K."/>
            <person name="Hall N."/>
            <person name="Watson M."/>
            <person name="Adriaenssens E.M."/>
            <person name="Foster-Nyarko E."/>
            <person name="Jarju S."/>
            <person name="Secka A."/>
            <person name="Antonio M."/>
            <person name="Oren A."/>
            <person name="Chaudhuri R.R."/>
            <person name="La Ragione R."/>
            <person name="Hildebrand F."/>
            <person name="Pallen M.J."/>
        </authorList>
    </citation>
    <scope>NUCLEOTIDE SEQUENCE</scope>
    <source>
        <strain evidence="3">F1-3629</strain>
    </source>
</reference>
<dbReference type="PANTHER" id="PTHR14969:SF13">
    <property type="entry name" value="AT30094P"/>
    <property type="match status" value="1"/>
</dbReference>
<accession>A0A940DMU2</accession>
<name>A0A940DMU2_9BACT</name>
<feature type="transmembrane region" description="Helical" evidence="1">
    <location>
        <begin position="199"/>
        <end position="218"/>
    </location>
</feature>
<dbReference type="PANTHER" id="PTHR14969">
    <property type="entry name" value="SPHINGOSINE-1-PHOSPHATE PHOSPHOHYDROLASE"/>
    <property type="match status" value="1"/>
</dbReference>
<dbReference type="SUPFAM" id="SSF48317">
    <property type="entry name" value="Acid phosphatase/Vanadium-dependent haloperoxidase"/>
    <property type="match status" value="1"/>
</dbReference>
<reference evidence="3" key="1">
    <citation type="submission" date="2020-10" db="EMBL/GenBank/DDBJ databases">
        <authorList>
            <person name="Gilroy R."/>
        </authorList>
    </citation>
    <scope>NUCLEOTIDE SEQUENCE</scope>
    <source>
        <strain evidence="3">F1-3629</strain>
    </source>
</reference>
<keyword evidence="1" id="KW-0812">Transmembrane</keyword>
<evidence type="ECO:0000259" key="2">
    <source>
        <dbReference type="SMART" id="SM00014"/>
    </source>
</evidence>
<protein>
    <submittedName>
        <fullName evidence="3">Phosphatase PAP2 family protein</fullName>
    </submittedName>
</protein>
<evidence type="ECO:0000256" key="1">
    <source>
        <dbReference type="SAM" id="Phobius"/>
    </source>
</evidence>
<dbReference type="Proteomes" id="UP000771749">
    <property type="component" value="Unassembled WGS sequence"/>
</dbReference>
<dbReference type="Pfam" id="PF01569">
    <property type="entry name" value="PAP2"/>
    <property type="match status" value="1"/>
</dbReference>
<dbReference type="AlphaFoldDB" id="A0A940DMU2"/>
<sequence>MDSQIYLKIHILPIFAEFLAADHMKLSALLLPVVIAFLSCPVICASRTLSGEGADARYPSFDRSIFMLRCNALGDIRYHYDDYIQYSPAVVMAGLKACGYESRSSWGRMLVSDAFSVAVMAAAVNGIKYTVARQRPDGSARNSFPSGHTATSFMAAAMLHEEYGWRSPWFSFGGYAIAAATGISRIINNRHWATDVIAGAAIGILSVKLGYFFTDLIFKEKYINGMYREPVIGFDSSKAYYEMGLYLGYRFFLGGAGLSGDNGNLMGGGTSGIEISFPVSCSGALRGTAGVALRAGSNSYIADSSLSFNTYDFMAGGYWRHPFARILEVDTRVFAGYSLAGNRPLSETAGVSDGFALSAGGGLAVAAGENFKIKAMVEYGASNFSSRRQAVHSLVLGGSALFFW</sequence>
<keyword evidence="1" id="KW-1133">Transmembrane helix</keyword>
<gene>
    <name evidence="3" type="ORF">IAC07_03245</name>
</gene>
<evidence type="ECO:0000313" key="3">
    <source>
        <dbReference type="EMBL" id="MBO8453724.1"/>
    </source>
</evidence>
<comment type="caution">
    <text evidence="3">The sequence shown here is derived from an EMBL/GenBank/DDBJ whole genome shotgun (WGS) entry which is preliminary data.</text>
</comment>
<evidence type="ECO:0000313" key="4">
    <source>
        <dbReference type="Proteomes" id="UP000771749"/>
    </source>
</evidence>
<dbReference type="SMART" id="SM00014">
    <property type="entry name" value="acidPPc"/>
    <property type="match status" value="1"/>
</dbReference>
<dbReference type="EMBL" id="JADIMJ010000048">
    <property type="protein sequence ID" value="MBO8453724.1"/>
    <property type="molecule type" value="Genomic_DNA"/>
</dbReference>
<feature type="transmembrane region" description="Helical" evidence="1">
    <location>
        <begin position="26"/>
        <end position="45"/>
    </location>
</feature>
<dbReference type="InterPro" id="IPR000326">
    <property type="entry name" value="PAP2/HPO"/>
</dbReference>
<proteinExistence type="predicted"/>
<feature type="domain" description="Phosphatidic acid phosphatase type 2/haloperoxidase" evidence="2">
    <location>
        <begin position="110"/>
        <end position="211"/>
    </location>
</feature>
<dbReference type="Gene3D" id="1.20.144.10">
    <property type="entry name" value="Phosphatidic acid phosphatase type 2/haloperoxidase"/>
    <property type="match status" value="1"/>
</dbReference>